<gene>
    <name evidence="2" type="ORF">THS5294_01415</name>
</gene>
<dbReference type="InterPro" id="IPR045063">
    <property type="entry name" value="Dynamin_N"/>
</dbReference>
<name>A0A0P1FLT7_9RHOB</name>
<organism evidence="2 3">
    <name type="scientific">Thalassobacter stenotrophicus</name>
    <dbReference type="NCBI Taxonomy" id="266809"/>
    <lineage>
        <taxon>Bacteria</taxon>
        <taxon>Pseudomonadati</taxon>
        <taxon>Pseudomonadota</taxon>
        <taxon>Alphaproteobacteria</taxon>
        <taxon>Rhodobacterales</taxon>
        <taxon>Roseobacteraceae</taxon>
        <taxon>Thalassobacter</taxon>
    </lineage>
</organism>
<dbReference type="RefSeq" id="WP_058123168.1">
    <property type="nucleotide sequence ID" value="NZ_CYRX01000024.1"/>
</dbReference>
<proteinExistence type="predicted"/>
<dbReference type="SUPFAM" id="SSF52540">
    <property type="entry name" value="P-loop containing nucleoside triphosphate hydrolases"/>
    <property type="match status" value="1"/>
</dbReference>
<feature type="domain" description="Dynamin N-terminal" evidence="1">
    <location>
        <begin position="13"/>
        <end position="159"/>
    </location>
</feature>
<dbReference type="Proteomes" id="UP000051298">
    <property type="component" value="Unassembled WGS sequence"/>
</dbReference>
<evidence type="ECO:0000259" key="1">
    <source>
        <dbReference type="Pfam" id="PF00350"/>
    </source>
</evidence>
<dbReference type="InterPro" id="IPR027417">
    <property type="entry name" value="P-loop_NTPase"/>
</dbReference>
<protein>
    <submittedName>
        <fullName evidence="2">GTPase Era</fullName>
    </submittedName>
</protein>
<evidence type="ECO:0000313" key="3">
    <source>
        <dbReference type="Proteomes" id="UP000051298"/>
    </source>
</evidence>
<dbReference type="EMBL" id="CYRX01000024">
    <property type="protein sequence ID" value="CUH60126.1"/>
    <property type="molecule type" value="Genomic_DNA"/>
</dbReference>
<accession>A0A0P1FLT7</accession>
<dbReference type="Pfam" id="PF00350">
    <property type="entry name" value="Dynamin_N"/>
    <property type="match status" value="1"/>
</dbReference>
<dbReference type="Gene3D" id="3.40.50.300">
    <property type="entry name" value="P-loop containing nucleotide triphosphate hydrolases"/>
    <property type="match status" value="1"/>
</dbReference>
<reference evidence="2 3" key="1">
    <citation type="submission" date="2015-09" db="EMBL/GenBank/DDBJ databases">
        <authorList>
            <consortium name="Swine Surveillance"/>
        </authorList>
    </citation>
    <scope>NUCLEOTIDE SEQUENCE [LARGE SCALE GENOMIC DNA]</scope>
    <source>
        <strain evidence="2 3">CECT 5294</strain>
    </source>
</reference>
<sequence length="276" mass="30474">MSQTAACDKKPCIALMGEFSAGKSTLANLLIGSQPLPVQVIASHVPPVMISFGAEDPFRVDIDGEEHPIDLSHIAAAPLKDTAYIQIYSEADVLESCDLLDMPGISDPNMSPQVWQRMIARADGVLWCSHATQAWRQSEAAVWSGLPDTLQSNSLLLLTRIDKITNEKDREKIIRRVRMEVGDQFRACLPISLLQAANEQNDYDAWLRTGAGDFARYFKQILNDLTPNSDLRSSERSGAETAACVAAETRAEEMAQRIVPRRIGRVRAVTPRPKSD</sequence>
<dbReference type="AlphaFoldDB" id="A0A0P1FLT7"/>
<evidence type="ECO:0000313" key="2">
    <source>
        <dbReference type="EMBL" id="CUH60126.1"/>
    </source>
</evidence>